<evidence type="ECO:0000259" key="1">
    <source>
        <dbReference type="PROSITE" id="PS51186"/>
    </source>
</evidence>
<dbReference type="SUPFAM" id="SSF55729">
    <property type="entry name" value="Acyl-CoA N-acyltransferases (Nat)"/>
    <property type="match status" value="1"/>
</dbReference>
<evidence type="ECO:0000313" key="2">
    <source>
        <dbReference type="EMBL" id="MFD1938398.1"/>
    </source>
</evidence>
<sequence>MLRTLGTDCHPAATPEELAAHYAVRHRVFVDEQHIFDGTDRDAHDDDPLTVHVVACADGVIGGAVRLYPLDEAGALWQGDRLAVLPEHRAHGLGAPLVRYAVRTGAEHGGLLMVAHIQLRNVGYFRRLGWRCDGEVEIYAGLPHQPMAIDLRT</sequence>
<dbReference type="EMBL" id="JBHUFV010000068">
    <property type="protein sequence ID" value="MFD1938398.1"/>
    <property type="molecule type" value="Genomic_DNA"/>
</dbReference>
<gene>
    <name evidence="2" type="ORF">ACFSKW_43690</name>
</gene>
<dbReference type="Proteomes" id="UP001597368">
    <property type="component" value="Unassembled WGS sequence"/>
</dbReference>
<dbReference type="NCBIfam" id="TIGR04045">
    <property type="entry name" value="MSMEG_0567_GNAT"/>
    <property type="match status" value="1"/>
</dbReference>
<dbReference type="InterPro" id="IPR024035">
    <property type="entry name" value="MSMEG_0567_GNAT"/>
</dbReference>
<comment type="caution">
    <text evidence="2">The sequence shown here is derived from an EMBL/GenBank/DDBJ whole genome shotgun (WGS) entry which is preliminary data.</text>
</comment>
<keyword evidence="3" id="KW-1185">Reference proteome</keyword>
<name>A0ABW4TAH8_9ACTN</name>
<dbReference type="Pfam" id="PF00583">
    <property type="entry name" value="Acetyltransf_1"/>
    <property type="match status" value="1"/>
</dbReference>
<evidence type="ECO:0000313" key="3">
    <source>
        <dbReference type="Proteomes" id="UP001597368"/>
    </source>
</evidence>
<dbReference type="CDD" id="cd04301">
    <property type="entry name" value="NAT_SF"/>
    <property type="match status" value="1"/>
</dbReference>
<feature type="domain" description="N-acetyltransferase" evidence="1">
    <location>
        <begin position="8"/>
        <end position="152"/>
    </location>
</feature>
<accession>A0ABW4TAH8</accession>
<dbReference type="Gene3D" id="3.40.630.30">
    <property type="match status" value="1"/>
</dbReference>
<dbReference type="RefSeq" id="WP_379580382.1">
    <property type="nucleotide sequence ID" value="NZ_JBHUFV010000068.1"/>
</dbReference>
<dbReference type="PROSITE" id="PS51186">
    <property type="entry name" value="GNAT"/>
    <property type="match status" value="1"/>
</dbReference>
<organism evidence="2 3">
    <name type="scientific">Nonomuraea mangrovi</name>
    <dbReference type="NCBI Taxonomy" id="2316207"/>
    <lineage>
        <taxon>Bacteria</taxon>
        <taxon>Bacillati</taxon>
        <taxon>Actinomycetota</taxon>
        <taxon>Actinomycetes</taxon>
        <taxon>Streptosporangiales</taxon>
        <taxon>Streptosporangiaceae</taxon>
        <taxon>Nonomuraea</taxon>
    </lineage>
</organism>
<reference evidence="3" key="1">
    <citation type="journal article" date="2019" name="Int. J. Syst. Evol. Microbiol.">
        <title>The Global Catalogue of Microorganisms (GCM) 10K type strain sequencing project: providing services to taxonomists for standard genome sequencing and annotation.</title>
        <authorList>
            <consortium name="The Broad Institute Genomics Platform"/>
            <consortium name="The Broad Institute Genome Sequencing Center for Infectious Disease"/>
            <person name="Wu L."/>
            <person name="Ma J."/>
        </authorList>
    </citation>
    <scope>NUCLEOTIDE SEQUENCE [LARGE SCALE GENOMIC DNA]</scope>
    <source>
        <strain evidence="3">ICMP 6774ER</strain>
    </source>
</reference>
<dbReference type="InterPro" id="IPR000182">
    <property type="entry name" value="GNAT_dom"/>
</dbReference>
<protein>
    <submittedName>
        <fullName evidence="2">MSMEG_0567/Sll0786 family nitrogen starvation N-acetyltransferase</fullName>
    </submittedName>
</protein>
<dbReference type="InterPro" id="IPR016181">
    <property type="entry name" value="Acyl_CoA_acyltransferase"/>
</dbReference>
<proteinExistence type="predicted"/>